<dbReference type="PRINTS" id="PR00707">
    <property type="entry name" value="UBCTHYDRLASE"/>
</dbReference>
<evidence type="ECO:0000256" key="7">
    <source>
        <dbReference type="PROSITE-ProRule" id="PRU01393"/>
    </source>
</evidence>
<evidence type="ECO:0000256" key="2">
    <source>
        <dbReference type="ARBA" id="ARBA00009326"/>
    </source>
</evidence>
<organism evidence="11 12">
    <name type="scientific">Stylonychia lemnae</name>
    <name type="common">Ciliate</name>
    <dbReference type="NCBI Taxonomy" id="5949"/>
    <lineage>
        <taxon>Eukaryota</taxon>
        <taxon>Sar</taxon>
        <taxon>Alveolata</taxon>
        <taxon>Ciliophora</taxon>
        <taxon>Intramacronucleata</taxon>
        <taxon>Spirotrichea</taxon>
        <taxon>Stichotrichia</taxon>
        <taxon>Sporadotrichida</taxon>
        <taxon>Oxytrichidae</taxon>
        <taxon>Stylonychinae</taxon>
        <taxon>Stylonychia</taxon>
    </lineage>
</organism>
<evidence type="ECO:0000256" key="1">
    <source>
        <dbReference type="ARBA" id="ARBA00000707"/>
    </source>
</evidence>
<dbReference type="EC" id="3.4.19.12" evidence="8"/>
<keyword evidence="5 7" id="KW-0378">Hydrolase</keyword>
<proteinExistence type="inferred from homology"/>
<gene>
    <name evidence="11" type="primary">Contig13288.g14179</name>
    <name evidence="11" type="ORF">STYLEM_6757</name>
</gene>
<keyword evidence="6 7" id="KW-0788">Thiol protease</keyword>
<dbReference type="GO" id="GO:0005737">
    <property type="term" value="C:cytoplasm"/>
    <property type="evidence" value="ECO:0007669"/>
    <property type="project" value="TreeGrafter"/>
</dbReference>
<dbReference type="PROSITE" id="PS52048">
    <property type="entry name" value="UCH_DOMAIN"/>
    <property type="match status" value="1"/>
</dbReference>
<evidence type="ECO:0000259" key="10">
    <source>
        <dbReference type="PROSITE" id="PS52048"/>
    </source>
</evidence>
<feature type="active site" description="Proton donor" evidence="7">
    <location>
        <position position="191"/>
    </location>
</feature>
<feature type="active site" description="Nucleophile" evidence="7">
    <location>
        <position position="97"/>
    </location>
</feature>
<dbReference type="EMBL" id="CCKQ01006480">
    <property type="protein sequence ID" value="CDW77791.1"/>
    <property type="molecule type" value="Genomic_DNA"/>
</dbReference>
<evidence type="ECO:0000256" key="8">
    <source>
        <dbReference type="RuleBase" id="RU361215"/>
    </source>
</evidence>
<feature type="site" description="Transition state stabilizer" evidence="7">
    <location>
        <position position="91"/>
    </location>
</feature>
<dbReference type="Gene3D" id="3.40.532.10">
    <property type="entry name" value="Peptidase C12, ubiquitin carboxyl-terminal hydrolase"/>
    <property type="match status" value="1"/>
</dbReference>
<evidence type="ECO:0000256" key="3">
    <source>
        <dbReference type="ARBA" id="ARBA00022670"/>
    </source>
</evidence>
<comment type="similarity">
    <text evidence="2 7 8">Belongs to the peptidase C12 family.</text>
</comment>
<dbReference type="InterPro" id="IPR001578">
    <property type="entry name" value="Peptidase_C12_UCH"/>
</dbReference>
<keyword evidence="4 7" id="KW-0833">Ubl conjugation pathway</keyword>
<sequence length="258" mass="29276">MEKSQNSWMCLEGNPKVFTDFAARLGFPTLLYRFHDVYTLDGDIWSSSLPEPVIAVILLYSIKEKHQDIIAQEVWEQKHDLSQNSPFFIKQNIANACGVISLLHAICNILLIELFIGNTVERCGGAIEGSYLEKYIKLHEKSSPEERGAYLNVNELNPEESSQPSNLHQYNQEFGNQGVPPSPDSTQQPGHFVCYIEKDGYIWELDGRMNGPMNKGRISPDQSLGVEVSKIIQKYIDIDPQETRYSVMALAPNYFDDL</sequence>
<feature type="compositionally biased region" description="Polar residues" evidence="9">
    <location>
        <begin position="159"/>
        <end position="175"/>
    </location>
</feature>
<feature type="region of interest" description="Disordered" evidence="9">
    <location>
        <begin position="158"/>
        <end position="186"/>
    </location>
</feature>
<comment type="catalytic activity">
    <reaction evidence="1 7 8">
        <text>Thiol-dependent hydrolysis of ester, thioester, amide, peptide and isopeptide bonds formed by the C-terminal Gly of ubiquitin (a 76-residue protein attached to proteins as an intracellular targeting signal).</text>
        <dbReference type="EC" id="3.4.19.12"/>
    </reaction>
</comment>
<dbReference type="SUPFAM" id="SSF54001">
    <property type="entry name" value="Cysteine proteinases"/>
    <property type="match status" value="1"/>
</dbReference>
<dbReference type="OMA" id="AQTYSKH"/>
<dbReference type="GO" id="GO:0016579">
    <property type="term" value="P:protein deubiquitination"/>
    <property type="evidence" value="ECO:0007669"/>
    <property type="project" value="TreeGrafter"/>
</dbReference>
<keyword evidence="12" id="KW-1185">Reference proteome</keyword>
<dbReference type="InterPro" id="IPR038765">
    <property type="entry name" value="Papain-like_cys_pep_sf"/>
</dbReference>
<evidence type="ECO:0000313" key="11">
    <source>
        <dbReference type="EMBL" id="CDW77791.1"/>
    </source>
</evidence>
<dbReference type="OrthoDB" id="427186at2759"/>
<dbReference type="InterPro" id="IPR036959">
    <property type="entry name" value="Peptidase_C12_UCH_sf"/>
</dbReference>
<feature type="site" description="Important for enzyme activity" evidence="7">
    <location>
        <position position="206"/>
    </location>
</feature>
<dbReference type="PANTHER" id="PTHR10589:SF17">
    <property type="entry name" value="UBIQUITIN CARBOXYL-TERMINAL HYDROLASE"/>
    <property type="match status" value="1"/>
</dbReference>
<keyword evidence="3 7" id="KW-0645">Protease</keyword>
<dbReference type="PANTHER" id="PTHR10589">
    <property type="entry name" value="UBIQUITIN CARBOXYL-TERMINAL HYDROLASE"/>
    <property type="match status" value="1"/>
</dbReference>
<dbReference type="GO" id="GO:0004843">
    <property type="term" value="F:cysteine-type deubiquitinase activity"/>
    <property type="evidence" value="ECO:0007669"/>
    <property type="project" value="UniProtKB-UniRule"/>
</dbReference>
<dbReference type="AlphaFoldDB" id="A0A078A7E1"/>
<accession>A0A078A7E1</accession>
<evidence type="ECO:0000256" key="9">
    <source>
        <dbReference type="SAM" id="MobiDB-lite"/>
    </source>
</evidence>
<protein>
    <recommendedName>
        <fullName evidence="8">Ubiquitin carboxyl-terminal hydrolase</fullName>
        <ecNumber evidence="8">3.4.19.12</ecNumber>
    </recommendedName>
</protein>
<dbReference type="GO" id="GO:0006511">
    <property type="term" value="P:ubiquitin-dependent protein catabolic process"/>
    <property type="evidence" value="ECO:0007669"/>
    <property type="project" value="UniProtKB-UniRule"/>
</dbReference>
<evidence type="ECO:0000256" key="6">
    <source>
        <dbReference type="ARBA" id="ARBA00022807"/>
    </source>
</evidence>
<dbReference type="InParanoid" id="A0A078A7E1"/>
<dbReference type="FunCoup" id="A0A078A7E1">
    <property type="interactions" value="51"/>
</dbReference>
<reference evidence="11 12" key="1">
    <citation type="submission" date="2014-06" db="EMBL/GenBank/DDBJ databases">
        <authorList>
            <person name="Swart Estienne"/>
        </authorList>
    </citation>
    <scope>NUCLEOTIDE SEQUENCE [LARGE SCALE GENOMIC DNA]</scope>
    <source>
        <strain evidence="11 12">130c</strain>
    </source>
</reference>
<evidence type="ECO:0000256" key="4">
    <source>
        <dbReference type="ARBA" id="ARBA00022786"/>
    </source>
</evidence>
<name>A0A078A7E1_STYLE</name>
<evidence type="ECO:0000313" key="12">
    <source>
        <dbReference type="Proteomes" id="UP000039865"/>
    </source>
</evidence>
<dbReference type="Pfam" id="PF01088">
    <property type="entry name" value="Peptidase_C12"/>
    <property type="match status" value="1"/>
</dbReference>
<evidence type="ECO:0000256" key="5">
    <source>
        <dbReference type="ARBA" id="ARBA00022801"/>
    </source>
</evidence>
<feature type="domain" description="UCH catalytic" evidence="10">
    <location>
        <begin position="7"/>
        <end position="252"/>
    </location>
</feature>
<dbReference type="Proteomes" id="UP000039865">
    <property type="component" value="Unassembled WGS sequence"/>
</dbReference>